<dbReference type="Proteomes" id="UP000245839">
    <property type="component" value="Unassembled WGS sequence"/>
</dbReference>
<protein>
    <submittedName>
        <fullName evidence="2">Uncharacterized protein</fullName>
    </submittedName>
</protein>
<keyword evidence="3" id="KW-1185">Reference proteome</keyword>
<dbReference type="EMBL" id="UETC01000012">
    <property type="protein sequence ID" value="SSA50208.1"/>
    <property type="molecule type" value="Genomic_DNA"/>
</dbReference>
<evidence type="ECO:0000313" key="1">
    <source>
        <dbReference type="EMBL" id="PWJ14461.1"/>
    </source>
</evidence>
<dbReference type="EMBL" id="QGDJ01000012">
    <property type="protein sequence ID" value="PWJ14461.1"/>
    <property type="molecule type" value="Genomic_DNA"/>
</dbReference>
<name>A0A2Y9B3Y8_9RHOB</name>
<dbReference type="Proteomes" id="UP000251571">
    <property type="component" value="Unassembled WGS sequence"/>
</dbReference>
<organism evidence="2 4">
    <name type="scientific">Jannaschia seohaensis</name>
    <dbReference type="NCBI Taxonomy" id="475081"/>
    <lineage>
        <taxon>Bacteria</taxon>
        <taxon>Pseudomonadati</taxon>
        <taxon>Pseudomonadota</taxon>
        <taxon>Alphaproteobacteria</taxon>
        <taxon>Rhodobacterales</taxon>
        <taxon>Roseobacteraceae</taxon>
        <taxon>Jannaschia</taxon>
    </lineage>
</organism>
<reference evidence="2 4" key="1">
    <citation type="submission" date="2016-10" db="EMBL/GenBank/DDBJ databases">
        <authorList>
            <person name="Cai Z."/>
        </authorList>
    </citation>
    <scope>NUCLEOTIDE SEQUENCE [LARGE SCALE GENOMIC DNA]</scope>
    <source>
        <strain evidence="2 4">DSM 25227</strain>
    </source>
</reference>
<evidence type="ECO:0000313" key="4">
    <source>
        <dbReference type="Proteomes" id="UP000251571"/>
    </source>
</evidence>
<evidence type="ECO:0000313" key="3">
    <source>
        <dbReference type="Proteomes" id="UP000245839"/>
    </source>
</evidence>
<dbReference type="AlphaFoldDB" id="A0A2Y9B3Y8"/>
<accession>A0A2Y9B3Y8</accession>
<sequence>MMIAMLASLATFFAVFTYLLVALRQVVLWRFPDSTVARWMEIRDPVVQALVSRHIARERQAATT</sequence>
<proteinExistence type="predicted"/>
<reference evidence="1 3" key="2">
    <citation type="submission" date="2018-03" db="EMBL/GenBank/DDBJ databases">
        <title>Genomic Encyclopedia of Archaeal and Bacterial Type Strains, Phase II (KMG-II): from individual species to whole genera.</title>
        <authorList>
            <person name="Goeker M."/>
        </authorList>
    </citation>
    <scope>NUCLEOTIDE SEQUENCE [LARGE SCALE GENOMIC DNA]</scope>
    <source>
        <strain evidence="1 3">DSM 25227</strain>
    </source>
</reference>
<gene>
    <name evidence="1" type="ORF">BCF38_11284</name>
    <name evidence="2" type="ORF">SAMN05421539_11284</name>
</gene>
<evidence type="ECO:0000313" key="2">
    <source>
        <dbReference type="EMBL" id="SSA50208.1"/>
    </source>
</evidence>